<proteinExistence type="predicted"/>
<evidence type="ECO:0000313" key="1">
    <source>
        <dbReference type="EMBL" id="CAJ1942437.1"/>
    </source>
</evidence>
<dbReference type="AlphaFoldDB" id="A0AA86SBL9"/>
<dbReference type="EMBL" id="OY731400">
    <property type="protein sequence ID" value="CAJ1942437.1"/>
    <property type="molecule type" value="Genomic_DNA"/>
</dbReference>
<gene>
    <name evidence="1" type="ORF">AYBTSS11_LOCUS10837</name>
</gene>
<dbReference type="Proteomes" id="UP001189624">
    <property type="component" value="Chromosome 3"/>
</dbReference>
<protein>
    <submittedName>
        <fullName evidence="1">Uncharacterized protein</fullName>
    </submittedName>
</protein>
<keyword evidence="2" id="KW-1185">Reference proteome</keyword>
<organism evidence="1 2">
    <name type="scientific">Sphenostylis stenocarpa</name>
    <dbReference type="NCBI Taxonomy" id="92480"/>
    <lineage>
        <taxon>Eukaryota</taxon>
        <taxon>Viridiplantae</taxon>
        <taxon>Streptophyta</taxon>
        <taxon>Embryophyta</taxon>
        <taxon>Tracheophyta</taxon>
        <taxon>Spermatophyta</taxon>
        <taxon>Magnoliopsida</taxon>
        <taxon>eudicotyledons</taxon>
        <taxon>Gunneridae</taxon>
        <taxon>Pentapetalae</taxon>
        <taxon>rosids</taxon>
        <taxon>fabids</taxon>
        <taxon>Fabales</taxon>
        <taxon>Fabaceae</taxon>
        <taxon>Papilionoideae</taxon>
        <taxon>50 kb inversion clade</taxon>
        <taxon>NPAAA clade</taxon>
        <taxon>indigoferoid/millettioid clade</taxon>
        <taxon>Phaseoleae</taxon>
        <taxon>Sphenostylis</taxon>
    </lineage>
</organism>
<accession>A0AA86SBL9</accession>
<evidence type="ECO:0000313" key="2">
    <source>
        <dbReference type="Proteomes" id="UP001189624"/>
    </source>
</evidence>
<name>A0AA86SBL9_9FABA</name>
<reference evidence="1" key="1">
    <citation type="submission" date="2023-10" db="EMBL/GenBank/DDBJ databases">
        <authorList>
            <person name="Domelevo Entfellner J.-B."/>
        </authorList>
    </citation>
    <scope>NUCLEOTIDE SEQUENCE</scope>
</reference>
<dbReference type="Gramene" id="rna-AYBTSS11_LOCUS10837">
    <property type="protein sequence ID" value="CAJ1942437.1"/>
    <property type="gene ID" value="gene-AYBTSS11_LOCUS10837"/>
</dbReference>
<sequence length="78" mass="8600">MDEGVDMSSKFLPRFDIGNKFTPYVDGGAVGSWPKCGNTIRQLAQNRAHHNLTVGQTTPLIILDMPERACLCLTRSHA</sequence>